<dbReference type="InterPro" id="IPR012349">
    <property type="entry name" value="Split_barrel_FMN-bd"/>
</dbReference>
<dbReference type="Pfam" id="PF12900">
    <property type="entry name" value="Pyridox_ox_2"/>
    <property type="match status" value="1"/>
</dbReference>
<dbReference type="PANTHER" id="PTHR35176">
    <property type="entry name" value="HEME OXYGENASE HI_0854-RELATED"/>
    <property type="match status" value="1"/>
</dbReference>
<gene>
    <name evidence="2" type="ORF">ACFO0N_06660</name>
</gene>
<dbReference type="EMBL" id="JBHSDS010000003">
    <property type="protein sequence ID" value="MFC4357630.1"/>
    <property type="molecule type" value="Genomic_DNA"/>
</dbReference>
<dbReference type="Gene3D" id="2.30.110.10">
    <property type="entry name" value="Electron Transport, Fmn-binding Protein, Chain A"/>
    <property type="match status" value="1"/>
</dbReference>
<organism evidence="2 3">
    <name type="scientific">Halobium salinum</name>
    <dbReference type="NCBI Taxonomy" id="1364940"/>
    <lineage>
        <taxon>Archaea</taxon>
        <taxon>Methanobacteriati</taxon>
        <taxon>Methanobacteriota</taxon>
        <taxon>Stenosarchaea group</taxon>
        <taxon>Halobacteria</taxon>
        <taxon>Halobacteriales</taxon>
        <taxon>Haloferacaceae</taxon>
        <taxon>Halobium</taxon>
    </lineage>
</organism>
<protein>
    <submittedName>
        <fullName evidence="2">Pyridoxamine 5'-phosphate oxidase family protein</fullName>
    </submittedName>
</protein>
<accession>A0ABD5P9T1</accession>
<dbReference type="Proteomes" id="UP001595921">
    <property type="component" value="Unassembled WGS sequence"/>
</dbReference>
<comment type="caution">
    <text evidence="2">The sequence shown here is derived from an EMBL/GenBank/DDBJ whole genome shotgun (WGS) entry which is preliminary data.</text>
</comment>
<dbReference type="GO" id="GO:0016491">
    <property type="term" value="F:oxidoreductase activity"/>
    <property type="evidence" value="ECO:0007669"/>
    <property type="project" value="UniProtKB-KW"/>
</dbReference>
<dbReference type="InterPro" id="IPR024747">
    <property type="entry name" value="Pyridox_Oxase-rel"/>
</dbReference>
<keyword evidence="3" id="KW-1185">Reference proteome</keyword>
<dbReference type="RefSeq" id="WP_267622063.1">
    <property type="nucleotide sequence ID" value="NZ_JAODIW010000006.1"/>
</dbReference>
<evidence type="ECO:0000256" key="1">
    <source>
        <dbReference type="ARBA" id="ARBA00023002"/>
    </source>
</evidence>
<sequence length="147" mass="16724">MVDRRGPWSPEQVEQFLTETVVPLRLSCHAPSGYPWILSLWYRFEDGAFHCATKADADIVGMLESDDRVAFEVSTNDTPYRGVRGRGVASVTPDEEKQLLRGMLERYLGGTDSPLATHLLDPEREEVHIRIDPDRLVSWDYSGRMTD</sequence>
<dbReference type="InterPro" id="IPR052019">
    <property type="entry name" value="F420H2_bilvrd_red/Heme_oxyg"/>
</dbReference>
<proteinExistence type="predicted"/>
<name>A0ABD5P9T1_9EURY</name>
<evidence type="ECO:0000313" key="2">
    <source>
        <dbReference type="EMBL" id="MFC4357630.1"/>
    </source>
</evidence>
<reference evidence="2 3" key="1">
    <citation type="journal article" date="2019" name="Int. J. Syst. Evol. Microbiol.">
        <title>The Global Catalogue of Microorganisms (GCM) 10K type strain sequencing project: providing services to taxonomists for standard genome sequencing and annotation.</title>
        <authorList>
            <consortium name="The Broad Institute Genomics Platform"/>
            <consortium name="The Broad Institute Genome Sequencing Center for Infectious Disease"/>
            <person name="Wu L."/>
            <person name="Ma J."/>
        </authorList>
    </citation>
    <scope>NUCLEOTIDE SEQUENCE [LARGE SCALE GENOMIC DNA]</scope>
    <source>
        <strain evidence="2 3">CGMCC 1.12553</strain>
    </source>
</reference>
<evidence type="ECO:0000313" key="3">
    <source>
        <dbReference type="Proteomes" id="UP001595921"/>
    </source>
</evidence>
<dbReference type="AlphaFoldDB" id="A0ABD5P9T1"/>
<keyword evidence="1" id="KW-0560">Oxidoreductase</keyword>
<dbReference type="SUPFAM" id="SSF50475">
    <property type="entry name" value="FMN-binding split barrel"/>
    <property type="match status" value="1"/>
</dbReference>
<dbReference type="PANTHER" id="PTHR35176:SF6">
    <property type="entry name" value="HEME OXYGENASE HI_0854-RELATED"/>
    <property type="match status" value="1"/>
</dbReference>